<accession>A0A1D8AYD0</accession>
<dbReference type="PANTHER" id="PTHR38465">
    <property type="entry name" value="HTH-TYPE TRANSCRIPTIONAL REGULATOR MJ1563-RELATED"/>
    <property type="match status" value="1"/>
</dbReference>
<dbReference type="KEGG" id="obg:Verru16b_02994"/>
<keyword evidence="2" id="KW-0238">DNA-binding</keyword>
<proteinExistence type="predicted"/>
<evidence type="ECO:0000313" key="4">
    <source>
        <dbReference type="EMBL" id="AOS45903.1"/>
    </source>
</evidence>
<gene>
    <name evidence="4" type="ORF">Verru16b_02994</name>
</gene>
<dbReference type="Proteomes" id="UP000095228">
    <property type="component" value="Chromosome"/>
</dbReference>
<evidence type="ECO:0000256" key="2">
    <source>
        <dbReference type="ARBA" id="ARBA00023125"/>
    </source>
</evidence>
<dbReference type="GO" id="GO:0003677">
    <property type="term" value="F:DNA binding"/>
    <property type="evidence" value="ECO:0007669"/>
    <property type="project" value="UniProtKB-KW"/>
</dbReference>
<dbReference type="PANTHER" id="PTHR38465:SF1">
    <property type="entry name" value="HTH-TYPE TRANSCRIPTIONAL REGULATOR MJ1563-RELATED"/>
    <property type="match status" value="1"/>
</dbReference>
<dbReference type="InterPro" id="IPR036388">
    <property type="entry name" value="WH-like_DNA-bd_sf"/>
</dbReference>
<dbReference type="Gene3D" id="1.10.10.10">
    <property type="entry name" value="Winged helix-like DNA-binding domain superfamily/Winged helix DNA-binding domain"/>
    <property type="match status" value="1"/>
</dbReference>
<keyword evidence="3" id="KW-0804">Transcription</keyword>
<evidence type="ECO:0000256" key="1">
    <source>
        <dbReference type="ARBA" id="ARBA00023015"/>
    </source>
</evidence>
<dbReference type="AlphaFoldDB" id="A0A1D8AYD0"/>
<evidence type="ECO:0000256" key="3">
    <source>
        <dbReference type="ARBA" id="ARBA00023163"/>
    </source>
</evidence>
<evidence type="ECO:0008006" key="6">
    <source>
        <dbReference type="Google" id="ProtNLM"/>
    </source>
</evidence>
<organism evidence="4 5">
    <name type="scientific">Lacunisphaera limnophila</name>
    <dbReference type="NCBI Taxonomy" id="1838286"/>
    <lineage>
        <taxon>Bacteria</taxon>
        <taxon>Pseudomonadati</taxon>
        <taxon>Verrucomicrobiota</taxon>
        <taxon>Opitutia</taxon>
        <taxon>Opitutales</taxon>
        <taxon>Opitutaceae</taxon>
        <taxon>Lacunisphaera</taxon>
    </lineage>
</organism>
<name>A0A1D8AYD0_9BACT</name>
<keyword evidence="1" id="KW-0805">Transcription regulation</keyword>
<dbReference type="InterPro" id="IPR052362">
    <property type="entry name" value="HTH-GbsR_regulator"/>
</dbReference>
<dbReference type="InterPro" id="IPR036390">
    <property type="entry name" value="WH_DNA-bd_sf"/>
</dbReference>
<evidence type="ECO:0000313" key="5">
    <source>
        <dbReference type="Proteomes" id="UP000095228"/>
    </source>
</evidence>
<dbReference type="SUPFAM" id="SSF46785">
    <property type="entry name" value="Winged helix' DNA-binding domain"/>
    <property type="match status" value="1"/>
</dbReference>
<dbReference type="STRING" id="1838286.Verru16b_02994"/>
<reference evidence="4 5" key="1">
    <citation type="submission" date="2016-06" db="EMBL/GenBank/DDBJ databases">
        <title>Three novel species with peptidoglycan cell walls form the new genus Lacunisphaera gen. nov. in the family Opitutaceae of the verrucomicrobial subdivision 4.</title>
        <authorList>
            <person name="Rast P."/>
            <person name="Gloeckner I."/>
            <person name="Jogler M."/>
            <person name="Boedeker C."/>
            <person name="Jeske O."/>
            <person name="Wiegand S."/>
            <person name="Reinhardt R."/>
            <person name="Schumann P."/>
            <person name="Rohde M."/>
            <person name="Spring S."/>
            <person name="Gloeckner F.O."/>
            <person name="Jogler C."/>
        </authorList>
    </citation>
    <scope>NUCLEOTIDE SEQUENCE [LARGE SCALE GENOMIC DNA]</scope>
    <source>
        <strain evidence="4 5">IG16b</strain>
    </source>
</reference>
<sequence length="164" mass="17847">MLAGERDPAVVAFEVELVDFFVEAASLLGVPKSVAAIYGIVFASPVPLSFAEIEDRLDISKGSVSAGLKVLREVGALKEVSKETDRTGLFEPDMEMRQLIAHFIEQRLQTQFDSGKGRLNSLAKSVPGRNGQAEVLRNRVKKLQTWHGKAGALLPLAKTFLKLG</sequence>
<keyword evidence="5" id="KW-1185">Reference proteome</keyword>
<protein>
    <recommendedName>
        <fullName evidence="6">HTH-type transcriptional regulator</fullName>
    </recommendedName>
</protein>
<dbReference type="EMBL" id="CP016094">
    <property type="protein sequence ID" value="AOS45903.1"/>
    <property type="molecule type" value="Genomic_DNA"/>
</dbReference>